<evidence type="ECO:0000313" key="3">
    <source>
        <dbReference type="Proteomes" id="UP000195221"/>
    </source>
</evidence>
<feature type="compositionally biased region" description="Basic and acidic residues" evidence="1">
    <location>
        <begin position="24"/>
        <end position="36"/>
    </location>
</feature>
<evidence type="ECO:0000256" key="1">
    <source>
        <dbReference type="SAM" id="MobiDB-lite"/>
    </source>
</evidence>
<protein>
    <submittedName>
        <fullName evidence="2">Nitrate ABC transporter, nitrate-binding protein</fullName>
    </submittedName>
</protein>
<reference evidence="2 3" key="1">
    <citation type="submission" date="2017-03" db="EMBL/GenBank/DDBJ databases">
        <title>Genome analysis of strain PAMC 26577.</title>
        <authorList>
            <person name="Oh H.-M."/>
            <person name="Yang J.-A."/>
        </authorList>
    </citation>
    <scope>NUCLEOTIDE SEQUENCE [LARGE SCALE GENOMIC DNA]</scope>
    <source>
        <strain evidence="2 3">PAMC 26577</strain>
    </source>
</reference>
<evidence type="ECO:0000313" key="2">
    <source>
        <dbReference type="EMBL" id="OTP78719.1"/>
    </source>
</evidence>
<organism evidence="2 3">
    <name type="scientific">Caballeronia sordidicola</name>
    <name type="common">Burkholderia sordidicola</name>
    <dbReference type="NCBI Taxonomy" id="196367"/>
    <lineage>
        <taxon>Bacteria</taxon>
        <taxon>Pseudomonadati</taxon>
        <taxon>Pseudomonadota</taxon>
        <taxon>Betaproteobacteria</taxon>
        <taxon>Burkholderiales</taxon>
        <taxon>Burkholderiaceae</taxon>
        <taxon>Caballeronia</taxon>
    </lineage>
</organism>
<comment type="caution">
    <text evidence="2">The sequence shown here is derived from an EMBL/GenBank/DDBJ whole genome shotgun (WGS) entry which is preliminary data.</text>
</comment>
<sequence length="63" mass="6970">MGRDAGRASMARDAGSAGYRCNRSRFDEPCRDSDRQRDWRGHAVGRTTGAQCPARRLICAICP</sequence>
<feature type="region of interest" description="Disordered" evidence="1">
    <location>
        <begin position="1"/>
        <end position="36"/>
    </location>
</feature>
<gene>
    <name evidence="2" type="ORF">PAMC26577_03770</name>
</gene>
<name>A0A242N4X5_CABSO</name>
<proteinExistence type="predicted"/>
<accession>A0A242N4X5</accession>
<dbReference type="Proteomes" id="UP000195221">
    <property type="component" value="Unassembled WGS sequence"/>
</dbReference>
<dbReference type="AlphaFoldDB" id="A0A242N4X5"/>
<dbReference type="EMBL" id="NBTZ01000022">
    <property type="protein sequence ID" value="OTP78719.1"/>
    <property type="molecule type" value="Genomic_DNA"/>
</dbReference>